<dbReference type="AlphaFoldDB" id="A0A4V2V3E9"/>
<dbReference type="Pfam" id="PF02954">
    <property type="entry name" value="HTH_8"/>
    <property type="match status" value="1"/>
</dbReference>
<dbReference type="InterPro" id="IPR009057">
    <property type="entry name" value="Homeodomain-like_sf"/>
</dbReference>
<dbReference type="Gene3D" id="1.10.10.60">
    <property type="entry name" value="Homeodomain-like"/>
    <property type="match status" value="1"/>
</dbReference>
<sequence length="210" mass="23985">MTIDFTIPKLAQLTEKSSCSIDPELLIQLASEAITSGLSPIHDFDIEGMLLDKYGQTLWSNRKSDSSAMLPSWIFSQIQVTSLDDQPINSQGHTYYFAPIYDETRLLATLVLRGESTSSNILLALTLTLGREISEKLKCHFYWQKLSEKTHGHNLFHDLNIHEVEKALIIEAALAYGGKIQEMHQALNMGRTTLWRKLKQYQIDIREYKL</sequence>
<evidence type="ECO:0000259" key="1">
    <source>
        <dbReference type="Pfam" id="PF02954"/>
    </source>
</evidence>
<dbReference type="Proteomes" id="UP000295055">
    <property type="component" value="Unassembled WGS sequence"/>
</dbReference>
<proteinExistence type="predicted"/>
<accession>A0A4V2V3E9</accession>
<dbReference type="SUPFAM" id="SSF46689">
    <property type="entry name" value="Homeodomain-like"/>
    <property type="match status" value="1"/>
</dbReference>
<organism evidence="2 3">
    <name type="scientific">Providencia alcalifaciens</name>
    <dbReference type="NCBI Taxonomy" id="126385"/>
    <lineage>
        <taxon>Bacteria</taxon>
        <taxon>Pseudomonadati</taxon>
        <taxon>Pseudomonadota</taxon>
        <taxon>Gammaproteobacteria</taxon>
        <taxon>Enterobacterales</taxon>
        <taxon>Morganellaceae</taxon>
        <taxon>Providencia</taxon>
    </lineage>
</organism>
<gene>
    <name evidence="2" type="ORF">EC835_107179</name>
</gene>
<name>A0A4V2V3E9_9GAMM</name>
<feature type="domain" description="DNA binding HTH" evidence="1">
    <location>
        <begin position="163"/>
        <end position="201"/>
    </location>
</feature>
<evidence type="ECO:0000313" key="3">
    <source>
        <dbReference type="Proteomes" id="UP000295055"/>
    </source>
</evidence>
<evidence type="ECO:0000313" key="2">
    <source>
        <dbReference type="EMBL" id="TCT31650.1"/>
    </source>
</evidence>
<dbReference type="RefSeq" id="WP_132496765.1">
    <property type="nucleotide sequence ID" value="NZ_SMAS01000007.1"/>
</dbReference>
<protein>
    <submittedName>
        <fullName evidence="2">Regulatory Fis family protein</fullName>
    </submittedName>
</protein>
<dbReference type="InterPro" id="IPR002197">
    <property type="entry name" value="HTH_Fis"/>
</dbReference>
<dbReference type="GO" id="GO:0043565">
    <property type="term" value="F:sequence-specific DNA binding"/>
    <property type="evidence" value="ECO:0007669"/>
    <property type="project" value="InterPro"/>
</dbReference>
<dbReference type="EMBL" id="SMAS01000007">
    <property type="protein sequence ID" value="TCT31650.1"/>
    <property type="molecule type" value="Genomic_DNA"/>
</dbReference>
<dbReference type="OrthoDB" id="9804019at2"/>
<reference evidence="2 3" key="1">
    <citation type="submission" date="2019-03" db="EMBL/GenBank/DDBJ databases">
        <title>Genomic analyses of the natural microbiome of Caenorhabditis elegans.</title>
        <authorList>
            <person name="Samuel B."/>
        </authorList>
    </citation>
    <scope>NUCLEOTIDE SEQUENCE [LARGE SCALE GENOMIC DNA]</scope>
    <source>
        <strain evidence="2 3">JUb102</strain>
    </source>
</reference>
<comment type="caution">
    <text evidence="2">The sequence shown here is derived from an EMBL/GenBank/DDBJ whole genome shotgun (WGS) entry which is preliminary data.</text>
</comment>